<evidence type="ECO:0000256" key="1">
    <source>
        <dbReference type="SAM" id="MobiDB-lite"/>
    </source>
</evidence>
<keyword evidence="2" id="KW-1133">Transmembrane helix</keyword>
<organism evidence="3 4">
    <name type="scientific">Desertihabitans brevis</name>
    <dbReference type="NCBI Taxonomy" id="2268447"/>
    <lineage>
        <taxon>Bacteria</taxon>
        <taxon>Bacillati</taxon>
        <taxon>Actinomycetota</taxon>
        <taxon>Actinomycetes</taxon>
        <taxon>Propionibacteriales</taxon>
        <taxon>Propionibacteriaceae</taxon>
        <taxon>Desertihabitans</taxon>
    </lineage>
</organism>
<protein>
    <recommendedName>
        <fullName evidence="5">O-antigen ligase domain-containing protein</fullName>
    </recommendedName>
</protein>
<evidence type="ECO:0000256" key="2">
    <source>
        <dbReference type="SAM" id="Phobius"/>
    </source>
</evidence>
<feature type="transmembrane region" description="Helical" evidence="2">
    <location>
        <begin position="230"/>
        <end position="250"/>
    </location>
</feature>
<dbReference type="EMBL" id="QOUI01000004">
    <property type="protein sequence ID" value="RCK70073.1"/>
    <property type="molecule type" value="Genomic_DNA"/>
</dbReference>
<feature type="compositionally biased region" description="Basic and acidic residues" evidence="1">
    <location>
        <begin position="414"/>
        <end position="424"/>
    </location>
</feature>
<gene>
    <name evidence="3" type="ORF">DT076_08750</name>
</gene>
<feature type="transmembrane region" description="Helical" evidence="2">
    <location>
        <begin position="131"/>
        <end position="150"/>
    </location>
</feature>
<comment type="caution">
    <text evidence="3">The sequence shown here is derived from an EMBL/GenBank/DDBJ whole genome shotgun (WGS) entry which is preliminary data.</text>
</comment>
<dbReference type="Proteomes" id="UP000252770">
    <property type="component" value="Unassembled WGS sequence"/>
</dbReference>
<feature type="transmembrane region" description="Helical" evidence="2">
    <location>
        <begin position="257"/>
        <end position="277"/>
    </location>
</feature>
<proteinExistence type="predicted"/>
<feature type="transmembrane region" description="Helical" evidence="2">
    <location>
        <begin position="6"/>
        <end position="23"/>
    </location>
</feature>
<feature type="transmembrane region" description="Helical" evidence="2">
    <location>
        <begin position="369"/>
        <end position="390"/>
    </location>
</feature>
<feature type="transmembrane region" description="Helical" evidence="2">
    <location>
        <begin position="209"/>
        <end position="224"/>
    </location>
</feature>
<feature type="transmembrane region" description="Helical" evidence="2">
    <location>
        <begin position="78"/>
        <end position="95"/>
    </location>
</feature>
<evidence type="ECO:0000313" key="4">
    <source>
        <dbReference type="Proteomes" id="UP000252770"/>
    </source>
</evidence>
<accession>A0A367YW09</accession>
<feature type="transmembrane region" description="Helical" evidence="2">
    <location>
        <begin position="182"/>
        <end position="202"/>
    </location>
</feature>
<keyword evidence="2" id="KW-0472">Membrane</keyword>
<feature type="transmembrane region" description="Helical" evidence="2">
    <location>
        <begin position="52"/>
        <end position="71"/>
    </location>
</feature>
<dbReference type="RefSeq" id="WP_114126259.1">
    <property type="nucleotide sequence ID" value="NZ_QOUI01000004.1"/>
</dbReference>
<keyword evidence="4" id="KW-1185">Reference proteome</keyword>
<name>A0A367YW09_9ACTN</name>
<sequence>MTVTELVMLSTGGVAALALFLAARRWPAAALVGWFLVVGFVPFWMGVSVGSYFQPASLTGIVVVAALASVVQVRIYPVDVVVAFFFIACVAPMVVGGGSRSTVFGALALWLVAYLIGRLAPGVVRADWIQAAMTVVFAVVGGLAVIEFVADWHPYGDLGWGNGLQAKWSNIQERGGVARSEWAFGHSIALGATLASIIPLAATAQRVRLALRVTLVALLAAGVLVSVSRISMVCAGVGVAVVLLFGTRLVDRAMRTALVVMALVSLAVAAPFVTGILSEAGDEATGSAAYRGQLTDLLTSFAPLGLSPGLQVAPDGTVYFQGFQSIDSQLIFTGLTYGTFALVLGVVLLAAAVLLTLARRATPATLSVVAQIPVLAVVALITQYAMWFWFLAGLAVATQVAQQVTAGPSPDAVVPRHRDPEKPLPHHGPVRARRQLDSRAR</sequence>
<dbReference type="AlphaFoldDB" id="A0A367YW09"/>
<feature type="transmembrane region" description="Helical" evidence="2">
    <location>
        <begin position="335"/>
        <end position="357"/>
    </location>
</feature>
<reference evidence="3 4" key="1">
    <citation type="submission" date="2018-07" db="EMBL/GenBank/DDBJ databases">
        <title>Desertimonas flava gen. nov. sp. nov.</title>
        <authorList>
            <person name="Liu S."/>
        </authorList>
    </citation>
    <scope>NUCLEOTIDE SEQUENCE [LARGE SCALE GENOMIC DNA]</scope>
    <source>
        <strain evidence="3 4">16Sb5-5</strain>
    </source>
</reference>
<feature type="transmembrane region" description="Helical" evidence="2">
    <location>
        <begin position="28"/>
        <end position="46"/>
    </location>
</feature>
<evidence type="ECO:0000313" key="3">
    <source>
        <dbReference type="EMBL" id="RCK70073.1"/>
    </source>
</evidence>
<feature type="region of interest" description="Disordered" evidence="1">
    <location>
        <begin position="408"/>
        <end position="441"/>
    </location>
</feature>
<feature type="transmembrane region" description="Helical" evidence="2">
    <location>
        <begin position="101"/>
        <end position="119"/>
    </location>
</feature>
<evidence type="ECO:0008006" key="5">
    <source>
        <dbReference type="Google" id="ProtNLM"/>
    </source>
</evidence>
<keyword evidence="2" id="KW-0812">Transmembrane</keyword>